<dbReference type="RefSeq" id="WP_346819551.1">
    <property type="nucleotide sequence ID" value="NZ_JBDKWZ010000001.1"/>
</dbReference>
<gene>
    <name evidence="2" type="ORF">AAG747_02540</name>
</gene>
<keyword evidence="3" id="KW-1185">Reference proteome</keyword>
<keyword evidence="1" id="KW-0472">Membrane</keyword>
<dbReference type="Pfam" id="PF13858">
    <property type="entry name" value="DUF4199"/>
    <property type="match status" value="1"/>
</dbReference>
<feature type="transmembrane region" description="Helical" evidence="1">
    <location>
        <begin position="5"/>
        <end position="26"/>
    </location>
</feature>
<feature type="transmembrane region" description="Helical" evidence="1">
    <location>
        <begin position="41"/>
        <end position="60"/>
    </location>
</feature>
<accession>A0AAW9S302</accession>
<protein>
    <submittedName>
        <fullName evidence="2">DUF4199 family protein</fullName>
    </submittedName>
</protein>
<comment type="caution">
    <text evidence="2">The sequence shown here is derived from an EMBL/GenBank/DDBJ whole genome shotgun (WGS) entry which is preliminary data.</text>
</comment>
<evidence type="ECO:0000313" key="2">
    <source>
        <dbReference type="EMBL" id="MEN7546769.1"/>
    </source>
</evidence>
<evidence type="ECO:0000256" key="1">
    <source>
        <dbReference type="SAM" id="Phobius"/>
    </source>
</evidence>
<keyword evidence="1" id="KW-1133">Transmembrane helix</keyword>
<name>A0AAW9S302_9BACT</name>
<dbReference type="InterPro" id="IPR025250">
    <property type="entry name" value="DUF4199"/>
</dbReference>
<dbReference type="EMBL" id="JBDKWZ010000001">
    <property type="protein sequence ID" value="MEN7546769.1"/>
    <property type="molecule type" value="Genomic_DNA"/>
</dbReference>
<evidence type="ECO:0000313" key="3">
    <source>
        <dbReference type="Proteomes" id="UP001403385"/>
    </source>
</evidence>
<organism evidence="2 3">
    <name type="scientific">Rapidithrix thailandica</name>
    <dbReference type="NCBI Taxonomy" id="413964"/>
    <lineage>
        <taxon>Bacteria</taxon>
        <taxon>Pseudomonadati</taxon>
        <taxon>Bacteroidota</taxon>
        <taxon>Cytophagia</taxon>
        <taxon>Cytophagales</taxon>
        <taxon>Flammeovirgaceae</taxon>
        <taxon>Rapidithrix</taxon>
    </lineage>
</organism>
<reference evidence="2 3" key="1">
    <citation type="submission" date="2024-04" db="EMBL/GenBank/DDBJ databases">
        <title>Novel genus in family Flammeovirgaceae.</title>
        <authorList>
            <person name="Nguyen T.H."/>
            <person name="Vuong T.Q."/>
            <person name="Le H."/>
            <person name="Kim S.-G."/>
        </authorList>
    </citation>
    <scope>NUCLEOTIDE SEQUENCE [LARGE SCALE GENOMIC DNA]</scope>
    <source>
        <strain evidence="2 3">JCM 23209</strain>
    </source>
</reference>
<dbReference type="PROSITE" id="PS51257">
    <property type="entry name" value="PROKAR_LIPOPROTEIN"/>
    <property type="match status" value="1"/>
</dbReference>
<proteinExistence type="predicted"/>
<feature type="transmembrane region" description="Helical" evidence="1">
    <location>
        <begin position="72"/>
        <end position="95"/>
    </location>
</feature>
<dbReference type="AlphaFoldDB" id="A0AAW9S302"/>
<sequence>MNAKLIRCAVVTSFIAASACAIYIISLHEIFQLNPFGRFKYLYIGLYALFFAGGMMYFRDKLNQGMMSGQQGLGFGFVLNATASLLYGGILLLYLQAFDADQSALNVYLEESLALLENSKEHLVETLSQQDYDTTRQNLLALTPKQLAFDQLTGIFLVGMFHTFLFMLFFKRSK</sequence>
<feature type="transmembrane region" description="Helical" evidence="1">
    <location>
        <begin position="152"/>
        <end position="170"/>
    </location>
</feature>
<dbReference type="Proteomes" id="UP001403385">
    <property type="component" value="Unassembled WGS sequence"/>
</dbReference>
<keyword evidence="1" id="KW-0812">Transmembrane</keyword>